<evidence type="ECO:0000256" key="1">
    <source>
        <dbReference type="SAM" id="Phobius"/>
    </source>
</evidence>
<feature type="transmembrane region" description="Helical" evidence="1">
    <location>
        <begin position="80"/>
        <end position="107"/>
    </location>
</feature>
<feature type="transmembrane region" description="Helical" evidence="1">
    <location>
        <begin position="192"/>
        <end position="213"/>
    </location>
</feature>
<keyword evidence="1" id="KW-0812">Transmembrane</keyword>
<evidence type="ECO:0008006" key="4">
    <source>
        <dbReference type="Google" id="ProtNLM"/>
    </source>
</evidence>
<feature type="transmembrane region" description="Helical" evidence="1">
    <location>
        <begin position="127"/>
        <end position="145"/>
    </location>
</feature>
<keyword evidence="1" id="KW-1133">Transmembrane helix</keyword>
<feature type="transmembrane region" description="Helical" evidence="1">
    <location>
        <begin position="152"/>
        <end position="172"/>
    </location>
</feature>
<feature type="transmembrane region" description="Helical" evidence="1">
    <location>
        <begin position="220"/>
        <end position="239"/>
    </location>
</feature>
<sequence length="425" mass="48380">METKIENSFLTSRQQHLLLKIALLFGVDLLFVMLTSTLLVEKEGILTRYVPFISVVFLFLYPAMLIWVKKKGIHSLILYSVLLISGAAGFFLFNISLWMTAVILLFLHWRIGSYFQSEDDQIEVSSSMVLGFLCLSACSLIIGNARDLGNGLIIMILILLLFSLVSTVTSIQRMLKGGSGEASDNKINLMKPFGVLLIVLTAGGVLSVFSTYARSGFYWILNKVFWLFSFLVNPLFALLEKVRDWIMSKISRDTLSGFGLKLPEEKIDETQQAAFYEGMSFPWLNEILIGIFILAVIIYFVKKRKITYEIESDGQIAPLMTKVKKGKIQPKDYSAIIHYSEAGNAIRQAVKELEKEAAAKQIGRKSNENIRSWFARMGMNEDESFFSLYETVRYGTKIPDEKEVSFFLQCVKQHISILRDRYMEK</sequence>
<dbReference type="Proteomes" id="UP000182062">
    <property type="component" value="Unassembled WGS sequence"/>
</dbReference>
<comment type="caution">
    <text evidence="2">The sequence shown here is derived from an EMBL/GenBank/DDBJ whole genome shotgun (WGS) entry which is preliminary data.</text>
</comment>
<proteinExistence type="predicted"/>
<evidence type="ECO:0000313" key="3">
    <source>
        <dbReference type="Proteomes" id="UP000182062"/>
    </source>
</evidence>
<evidence type="ECO:0000313" key="2">
    <source>
        <dbReference type="EMBL" id="OIU72418.1"/>
    </source>
</evidence>
<dbReference type="RefSeq" id="WP_071618066.1">
    <property type="nucleotide sequence ID" value="NZ_MINN01000074.1"/>
</dbReference>
<dbReference type="OrthoDB" id="2453008at2"/>
<protein>
    <recommendedName>
        <fullName evidence="4">DUF4129 domain-containing protein</fullName>
    </recommendedName>
</protein>
<feature type="transmembrane region" description="Helical" evidence="1">
    <location>
        <begin position="283"/>
        <end position="301"/>
    </location>
</feature>
<reference evidence="2 3" key="1">
    <citation type="submission" date="2016-09" db="EMBL/GenBank/DDBJ databases">
        <title>Bacillus aquimaris SAMM genome sequence reveals colonization and biosurfactant production capacities.</title>
        <authorList>
            <person name="Waghmode S.R."/>
            <person name="Suryavanshi M.V."/>
        </authorList>
    </citation>
    <scope>NUCLEOTIDE SEQUENCE [LARGE SCALE GENOMIC DNA]</scope>
    <source>
        <strain evidence="2 3">SAMM</strain>
    </source>
</reference>
<accession>A0A1J6W4B5</accession>
<dbReference type="EMBL" id="MINN01000074">
    <property type="protein sequence ID" value="OIU72418.1"/>
    <property type="molecule type" value="Genomic_DNA"/>
</dbReference>
<feature type="transmembrane region" description="Helical" evidence="1">
    <location>
        <begin position="21"/>
        <end position="40"/>
    </location>
</feature>
<keyword evidence="3" id="KW-1185">Reference proteome</keyword>
<feature type="transmembrane region" description="Helical" evidence="1">
    <location>
        <begin position="46"/>
        <end position="68"/>
    </location>
</feature>
<organism evidence="2 3">
    <name type="scientific">Rossellomorea aquimaris</name>
    <dbReference type="NCBI Taxonomy" id="189382"/>
    <lineage>
        <taxon>Bacteria</taxon>
        <taxon>Bacillati</taxon>
        <taxon>Bacillota</taxon>
        <taxon>Bacilli</taxon>
        <taxon>Bacillales</taxon>
        <taxon>Bacillaceae</taxon>
        <taxon>Rossellomorea</taxon>
    </lineage>
</organism>
<gene>
    <name evidence="2" type="ORF">BHE18_07270</name>
</gene>
<keyword evidence="1" id="KW-0472">Membrane</keyword>
<dbReference type="AlphaFoldDB" id="A0A1J6W4B5"/>
<name>A0A1J6W4B5_9BACI</name>